<sequence length="304" mass="35984">MDLINLNELIENIQVRNQINEDVEVINNSPLEMIGKGRQGAVFKLSEEICVKLFGNTEDCEREYHALSLGQQSNLFPKIIQKGTLYVAMEMIRGIDLREYLQSQPLTKELSSKLIEMLITFKTIGFERIDHHKRQIFIQPDGNLKVIDVARTIWRDRVYPYPRKLLTSLGEENKDVFLSHVQELAPLLFKEWEHYIQMEEIARQIYQKLMTQPLDSDHLRTSSEILLSTTNEQKHVIQLEGLVHKVFKEEWIKTMLAKGIDPEVVMQKIDQYMDSKYSNHSGRGYVHDRHYEHRYYQHRYQNRP</sequence>
<accession>A0A940NPR3</accession>
<protein>
    <recommendedName>
        <fullName evidence="3">Protein kinase domain-containing protein</fullName>
    </recommendedName>
</protein>
<evidence type="ECO:0008006" key="3">
    <source>
        <dbReference type="Google" id="ProtNLM"/>
    </source>
</evidence>
<dbReference type="EMBL" id="JAGIYQ010000003">
    <property type="protein sequence ID" value="MBP0724646.1"/>
    <property type="molecule type" value="Genomic_DNA"/>
</dbReference>
<name>A0A940NPR3_9BACI</name>
<evidence type="ECO:0000313" key="2">
    <source>
        <dbReference type="Proteomes" id="UP000682134"/>
    </source>
</evidence>
<evidence type="ECO:0000313" key="1">
    <source>
        <dbReference type="EMBL" id="MBP0724646.1"/>
    </source>
</evidence>
<gene>
    <name evidence="1" type="ORF">J5Y03_05525</name>
</gene>
<dbReference type="SUPFAM" id="SSF56112">
    <property type="entry name" value="Protein kinase-like (PK-like)"/>
    <property type="match status" value="1"/>
</dbReference>
<dbReference type="Gene3D" id="1.10.510.10">
    <property type="entry name" value="Transferase(Phosphotransferase) domain 1"/>
    <property type="match status" value="1"/>
</dbReference>
<reference evidence="1" key="1">
    <citation type="submission" date="2021-04" db="EMBL/GenBank/DDBJ databases">
        <title>Genome seq and assembly of Bacillus sp.</title>
        <authorList>
            <person name="Chhetri G."/>
        </authorList>
    </citation>
    <scope>NUCLEOTIDE SEQUENCE</scope>
    <source>
        <strain evidence="1">RG28</strain>
    </source>
</reference>
<dbReference type="AlphaFoldDB" id="A0A940NPR3"/>
<comment type="caution">
    <text evidence="1">The sequence shown here is derived from an EMBL/GenBank/DDBJ whole genome shotgun (WGS) entry which is preliminary data.</text>
</comment>
<organism evidence="1 2">
    <name type="scientific">Gottfriedia endophytica</name>
    <dbReference type="NCBI Taxonomy" id="2820819"/>
    <lineage>
        <taxon>Bacteria</taxon>
        <taxon>Bacillati</taxon>
        <taxon>Bacillota</taxon>
        <taxon>Bacilli</taxon>
        <taxon>Bacillales</taxon>
        <taxon>Bacillaceae</taxon>
        <taxon>Gottfriedia</taxon>
    </lineage>
</organism>
<keyword evidence="2" id="KW-1185">Reference proteome</keyword>
<proteinExistence type="predicted"/>
<dbReference type="Proteomes" id="UP000682134">
    <property type="component" value="Unassembled WGS sequence"/>
</dbReference>
<dbReference type="RefSeq" id="WP_209403392.1">
    <property type="nucleotide sequence ID" value="NZ_JAGIYQ010000003.1"/>
</dbReference>
<dbReference type="InterPro" id="IPR011009">
    <property type="entry name" value="Kinase-like_dom_sf"/>
</dbReference>